<comment type="caution">
    <text evidence="2">The sequence shown here is derived from an EMBL/GenBank/DDBJ whole genome shotgun (WGS) entry which is preliminary data.</text>
</comment>
<keyword evidence="3" id="KW-1185">Reference proteome</keyword>
<accession>A0A063Y9P5</accession>
<organism evidence="2 3">
    <name type="scientific">Nitrincola lacisaponensis</name>
    <dbReference type="NCBI Taxonomy" id="267850"/>
    <lineage>
        <taxon>Bacteria</taxon>
        <taxon>Pseudomonadati</taxon>
        <taxon>Pseudomonadota</taxon>
        <taxon>Gammaproteobacteria</taxon>
        <taxon>Oceanospirillales</taxon>
        <taxon>Oceanospirillaceae</taxon>
        <taxon>Nitrincola</taxon>
    </lineage>
</organism>
<name>A0A063Y9P5_9GAMM</name>
<dbReference type="EMBL" id="JMSZ01000011">
    <property type="protein sequence ID" value="KDE41047.1"/>
    <property type="molecule type" value="Genomic_DNA"/>
</dbReference>
<gene>
    <name evidence="2" type="ORF">ADINL_0436</name>
</gene>
<feature type="region of interest" description="Disordered" evidence="1">
    <location>
        <begin position="26"/>
        <end position="46"/>
    </location>
</feature>
<dbReference type="AlphaFoldDB" id="A0A063Y9P5"/>
<protein>
    <submittedName>
        <fullName evidence="2">Mobile element protein</fullName>
    </submittedName>
</protein>
<evidence type="ECO:0000313" key="2">
    <source>
        <dbReference type="EMBL" id="KDE41047.1"/>
    </source>
</evidence>
<dbReference type="Proteomes" id="UP000027318">
    <property type="component" value="Unassembled WGS sequence"/>
</dbReference>
<proteinExistence type="predicted"/>
<evidence type="ECO:0000256" key="1">
    <source>
        <dbReference type="SAM" id="MobiDB-lite"/>
    </source>
</evidence>
<evidence type="ECO:0000313" key="3">
    <source>
        <dbReference type="Proteomes" id="UP000027318"/>
    </source>
</evidence>
<reference evidence="2 3" key="1">
    <citation type="journal article" date="2005" name="Int. J. Syst. Evol. Microbiol.">
        <title>Nitrincola lacisaponensis gen. nov., sp. nov., a novel alkaliphilic bacterium isolated from an alkaline, saline lake.</title>
        <authorList>
            <person name="Dimitriu P.A."/>
            <person name="Shukla S.K."/>
            <person name="Conradt J."/>
            <person name="Marquez M.C."/>
            <person name="Ventosa A."/>
            <person name="Maglia A."/>
            <person name="Peyton B.M."/>
            <person name="Pinkart H.C."/>
            <person name="Mormile M.R."/>
        </authorList>
    </citation>
    <scope>NUCLEOTIDE SEQUENCE [LARGE SCALE GENOMIC DNA]</scope>
    <source>
        <strain evidence="2 3">4CA</strain>
    </source>
</reference>
<sequence length="46" mass="5408">MILGSCRYKSIESILKHRLDQQPLEEQQELALPDTHDNIRGPAYYH</sequence>